<evidence type="ECO:0000259" key="1">
    <source>
        <dbReference type="Pfam" id="PF04909"/>
    </source>
</evidence>
<dbReference type="AlphaFoldDB" id="A0A1M6Y0T0"/>
<dbReference type="PANTHER" id="PTHR35563">
    <property type="entry name" value="BARREL METAL-DEPENDENT HYDROLASE, PUTATIVE (AFU_ORTHOLOGUE AFUA_1G16240)-RELATED"/>
    <property type="match status" value="1"/>
</dbReference>
<dbReference type="RefSeq" id="WP_073459074.1">
    <property type="nucleotide sequence ID" value="NZ_CALGVN010000037.1"/>
</dbReference>
<protein>
    <submittedName>
        <fullName evidence="2">Predicted metal-dependent hydrolase, TIM-barrel fold</fullName>
    </submittedName>
</protein>
<evidence type="ECO:0000313" key="2">
    <source>
        <dbReference type="EMBL" id="SHL11723.1"/>
    </source>
</evidence>
<dbReference type="PANTHER" id="PTHR35563:SF2">
    <property type="entry name" value="BARREL METAL-DEPENDENT HYDROLASE, PUTATIVE (AFU_ORTHOLOGUE AFUA_1G16240)-RELATED"/>
    <property type="match status" value="1"/>
</dbReference>
<evidence type="ECO:0000313" key="3">
    <source>
        <dbReference type="Proteomes" id="UP000184363"/>
    </source>
</evidence>
<organism evidence="2 3">
    <name type="scientific">Pseudonocardia thermophila</name>
    <dbReference type="NCBI Taxonomy" id="1848"/>
    <lineage>
        <taxon>Bacteria</taxon>
        <taxon>Bacillati</taxon>
        <taxon>Actinomycetota</taxon>
        <taxon>Actinomycetes</taxon>
        <taxon>Pseudonocardiales</taxon>
        <taxon>Pseudonocardiaceae</taxon>
        <taxon>Pseudonocardia</taxon>
    </lineage>
</organism>
<name>A0A1M6Y0T0_PSETH</name>
<dbReference type="EMBL" id="FRAP01000018">
    <property type="protein sequence ID" value="SHL11723.1"/>
    <property type="molecule type" value="Genomic_DNA"/>
</dbReference>
<dbReference type="GO" id="GO:0016787">
    <property type="term" value="F:hydrolase activity"/>
    <property type="evidence" value="ECO:0007669"/>
    <property type="project" value="UniProtKB-KW"/>
</dbReference>
<keyword evidence="3" id="KW-1185">Reference proteome</keyword>
<gene>
    <name evidence="2" type="ORF">SAMN05443637_118116</name>
</gene>
<dbReference type="InterPro" id="IPR032466">
    <property type="entry name" value="Metal_Hydrolase"/>
</dbReference>
<dbReference type="InterPro" id="IPR006680">
    <property type="entry name" value="Amidohydro-rel"/>
</dbReference>
<dbReference type="Pfam" id="PF04909">
    <property type="entry name" value="Amidohydro_2"/>
    <property type="match status" value="1"/>
</dbReference>
<dbReference type="Gene3D" id="3.20.20.140">
    <property type="entry name" value="Metal-dependent hydrolases"/>
    <property type="match status" value="1"/>
</dbReference>
<keyword evidence="2" id="KW-0378">Hydrolase</keyword>
<proteinExistence type="predicted"/>
<reference evidence="2 3" key="1">
    <citation type="submission" date="2016-11" db="EMBL/GenBank/DDBJ databases">
        <authorList>
            <person name="Jaros S."/>
            <person name="Januszkiewicz K."/>
            <person name="Wedrychowicz H."/>
        </authorList>
    </citation>
    <scope>NUCLEOTIDE SEQUENCE [LARGE SCALE GENOMIC DNA]</scope>
    <source>
        <strain evidence="2 3">DSM 43832</strain>
    </source>
</reference>
<dbReference type="OrthoDB" id="5450317at2"/>
<dbReference type="InterPro" id="IPR052358">
    <property type="entry name" value="Aro_Compnd_Degr_Hydrolases"/>
</dbReference>
<dbReference type="SUPFAM" id="SSF51556">
    <property type="entry name" value="Metallo-dependent hydrolases"/>
    <property type="match status" value="1"/>
</dbReference>
<dbReference type="Proteomes" id="UP000184363">
    <property type="component" value="Unassembled WGS sequence"/>
</dbReference>
<sequence length="269" mass="28910">MTPLVDAHVHVFTADLPLTGRAWTKPETAFGVEELIAQMDAAGVTHAVISAMSLLADPNTYTLEALAAHPDRLRATLDLDGRVPRAELERLRRVGVVGVRWQLRRAPVLPDPADPDVRALLRAVADLGWHIEINVEQDRLAGLLAGLCASGVDVVVDHFGDPDRTHGYATEGGQALLRALDTGRVRVKLSAAHRFRVPPAVLAAHAARLLRLAGPERLFLGTDAPFVGTAQPTTYAAEIARFAELVPDAAVRAAVSAAAHAYYFEEDRG</sequence>
<dbReference type="STRING" id="1848.SAMN05443637_118116"/>
<feature type="domain" description="Amidohydrolase-related" evidence="1">
    <location>
        <begin position="5"/>
        <end position="255"/>
    </location>
</feature>
<accession>A0A1M6Y0T0</accession>